<evidence type="ECO:0000313" key="4">
    <source>
        <dbReference type="Proteomes" id="UP000254869"/>
    </source>
</evidence>
<accession>A0A370HT43</accession>
<proteinExistence type="predicted"/>
<feature type="domain" description="Sporulation stage II protein D amidase enhancer LytB N-terminal" evidence="2">
    <location>
        <begin position="200"/>
        <end position="288"/>
    </location>
</feature>
<dbReference type="GO" id="GO:0030435">
    <property type="term" value="P:sporulation resulting in formation of a cellular spore"/>
    <property type="evidence" value="ECO:0007669"/>
    <property type="project" value="InterPro"/>
</dbReference>
<dbReference type="InterPro" id="IPR013693">
    <property type="entry name" value="SpoIID/LytB_N"/>
</dbReference>
<keyword evidence="1" id="KW-0472">Membrane</keyword>
<keyword evidence="1" id="KW-0812">Transmembrane</keyword>
<dbReference type="InterPro" id="IPR013486">
    <property type="entry name" value="SpoIID/LytB"/>
</dbReference>
<sequence length="324" mass="34082">MAGTTAAREGDLRRRRRRRGRIAIAGIAIALTGGTIVVTLAYPLIRPVEAAYRPLSATGHGRGMSQFGALERAAAGASAQSILLAYYPGATEATIAPTPVRVRLTVYDNQTLDVYSDSGLAVAGRRVVAGQAAHLTPTPDGGAHVTVTLGCDGEKVWEGSTDDPWAYPIDPGSDRPAAEHLKVCDGATFRGALGVTLENGEPRTVDEVDVEDYLLGVVPAEMQANWADRGGVEALRAQAVAARSYALAEHRYPYAQTCDTTDCQQYPGTEKEDPRATAAVHATAGQVLLRDGRILRTEYSAAPGGGQPVDIRTLDVGPAVGPAR</sequence>
<dbReference type="Proteomes" id="UP000254869">
    <property type="component" value="Unassembled WGS sequence"/>
</dbReference>
<organism evidence="3 4">
    <name type="scientific">Nocardia pseudobrasiliensis</name>
    <dbReference type="NCBI Taxonomy" id="45979"/>
    <lineage>
        <taxon>Bacteria</taxon>
        <taxon>Bacillati</taxon>
        <taxon>Actinomycetota</taxon>
        <taxon>Actinomycetes</taxon>
        <taxon>Mycobacteriales</taxon>
        <taxon>Nocardiaceae</taxon>
        <taxon>Nocardia</taxon>
    </lineage>
</organism>
<keyword evidence="1" id="KW-1133">Transmembrane helix</keyword>
<dbReference type="STRING" id="1210086.GCA_001613105_07605"/>
<feature type="transmembrane region" description="Helical" evidence="1">
    <location>
        <begin position="22"/>
        <end position="45"/>
    </location>
</feature>
<protein>
    <submittedName>
        <fullName evidence="3">SpoIID/LytB domain protein</fullName>
    </submittedName>
</protein>
<evidence type="ECO:0000259" key="2">
    <source>
        <dbReference type="Pfam" id="PF08486"/>
    </source>
</evidence>
<gene>
    <name evidence="3" type="ORF">DFR76_113189</name>
</gene>
<dbReference type="Pfam" id="PF08486">
    <property type="entry name" value="SpoIID"/>
    <property type="match status" value="1"/>
</dbReference>
<reference evidence="3 4" key="1">
    <citation type="submission" date="2018-07" db="EMBL/GenBank/DDBJ databases">
        <title>Genomic Encyclopedia of Type Strains, Phase IV (KMG-IV): sequencing the most valuable type-strain genomes for metagenomic binning, comparative biology and taxonomic classification.</title>
        <authorList>
            <person name="Goeker M."/>
        </authorList>
    </citation>
    <scope>NUCLEOTIDE SEQUENCE [LARGE SCALE GENOMIC DNA]</scope>
    <source>
        <strain evidence="3 4">DSM 44290</strain>
    </source>
</reference>
<dbReference type="AlphaFoldDB" id="A0A370HT43"/>
<dbReference type="RefSeq" id="WP_068008603.1">
    <property type="nucleotide sequence ID" value="NZ_QQBC01000013.1"/>
</dbReference>
<dbReference type="EMBL" id="QQBC01000013">
    <property type="protein sequence ID" value="RDI61687.1"/>
    <property type="molecule type" value="Genomic_DNA"/>
</dbReference>
<dbReference type="NCBIfam" id="TIGR02669">
    <property type="entry name" value="SpoIID_LytB"/>
    <property type="match status" value="1"/>
</dbReference>
<evidence type="ECO:0000256" key="1">
    <source>
        <dbReference type="SAM" id="Phobius"/>
    </source>
</evidence>
<name>A0A370HT43_9NOCA</name>
<evidence type="ECO:0000313" key="3">
    <source>
        <dbReference type="EMBL" id="RDI61687.1"/>
    </source>
</evidence>
<comment type="caution">
    <text evidence="3">The sequence shown here is derived from an EMBL/GenBank/DDBJ whole genome shotgun (WGS) entry which is preliminary data.</text>
</comment>
<keyword evidence="4" id="KW-1185">Reference proteome</keyword>